<proteinExistence type="inferred from homology"/>
<keyword evidence="6" id="KW-1185">Reference proteome</keyword>
<dbReference type="Proteomes" id="UP001362999">
    <property type="component" value="Unassembled WGS sequence"/>
</dbReference>
<dbReference type="Gene3D" id="3.40.50.720">
    <property type="entry name" value="NAD(P)-binding Rossmann-like Domain"/>
    <property type="match status" value="1"/>
</dbReference>
<evidence type="ECO:0008006" key="7">
    <source>
        <dbReference type="Google" id="ProtNLM"/>
    </source>
</evidence>
<dbReference type="Pfam" id="PF00106">
    <property type="entry name" value="adh_short"/>
    <property type="match status" value="1"/>
</dbReference>
<dbReference type="InterPro" id="IPR036291">
    <property type="entry name" value="NAD(P)-bd_dom_sf"/>
</dbReference>
<dbReference type="EMBL" id="JAWWNJ010000019">
    <property type="protein sequence ID" value="KAK7036388.1"/>
    <property type="molecule type" value="Genomic_DNA"/>
</dbReference>
<comment type="caution">
    <text evidence="4">The sequence shown here is derived from an EMBL/GenBank/DDBJ whole genome shotgun (WGS) entry which is preliminary data.</text>
</comment>
<reference evidence="4 6" key="1">
    <citation type="journal article" date="2024" name="J Genomics">
        <title>Draft genome sequencing and assembly of Favolaschia claudopus CIRM-BRFM 2984 isolated from oak limbs.</title>
        <authorList>
            <person name="Navarro D."/>
            <person name="Drula E."/>
            <person name="Chaduli D."/>
            <person name="Cazenave R."/>
            <person name="Ahrendt S."/>
            <person name="Wang J."/>
            <person name="Lipzen A."/>
            <person name="Daum C."/>
            <person name="Barry K."/>
            <person name="Grigoriev I.V."/>
            <person name="Favel A."/>
            <person name="Rosso M.N."/>
            <person name="Martin F."/>
        </authorList>
    </citation>
    <scope>NUCLEOTIDE SEQUENCE [LARGE SCALE GENOMIC DNA]</scope>
    <source>
        <strain evidence="4 6">CIRM-BRFM 2984</strain>
    </source>
</reference>
<keyword evidence="2" id="KW-0521">NADP</keyword>
<evidence type="ECO:0000313" key="6">
    <source>
        <dbReference type="Proteomes" id="UP001362999"/>
    </source>
</evidence>
<keyword evidence="3" id="KW-0560">Oxidoreductase</keyword>
<dbReference type="PANTHER" id="PTHR24320">
    <property type="entry name" value="RETINOL DEHYDROGENASE"/>
    <property type="match status" value="1"/>
</dbReference>
<dbReference type="EMBL" id="JAWWNJ010000263">
    <property type="protein sequence ID" value="KAK6966646.1"/>
    <property type="molecule type" value="Genomic_DNA"/>
</dbReference>
<dbReference type="AlphaFoldDB" id="A0AAV9Z0M0"/>
<dbReference type="SUPFAM" id="SSF51735">
    <property type="entry name" value="NAD(P)-binding Rossmann-fold domains"/>
    <property type="match status" value="1"/>
</dbReference>
<dbReference type="PRINTS" id="PR00081">
    <property type="entry name" value="GDHRDH"/>
</dbReference>
<protein>
    <recommendedName>
        <fullName evidence="7">NAD(P)-binding protein</fullName>
    </recommendedName>
</protein>
<evidence type="ECO:0000313" key="4">
    <source>
        <dbReference type="EMBL" id="KAK6966646.1"/>
    </source>
</evidence>
<dbReference type="InterPro" id="IPR002347">
    <property type="entry name" value="SDR_fam"/>
</dbReference>
<dbReference type="PANTHER" id="PTHR24320:SF282">
    <property type="entry name" value="WW DOMAIN-CONTAINING OXIDOREDUCTASE"/>
    <property type="match status" value="1"/>
</dbReference>
<comment type="similarity">
    <text evidence="1">Belongs to the short-chain dehydrogenases/reductases (SDR) family.</text>
</comment>
<name>A0AAV9Z0M0_9AGAR</name>
<organism evidence="4 6">
    <name type="scientific">Favolaschia claudopus</name>
    <dbReference type="NCBI Taxonomy" id="2862362"/>
    <lineage>
        <taxon>Eukaryota</taxon>
        <taxon>Fungi</taxon>
        <taxon>Dikarya</taxon>
        <taxon>Basidiomycota</taxon>
        <taxon>Agaricomycotina</taxon>
        <taxon>Agaricomycetes</taxon>
        <taxon>Agaricomycetidae</taxon>
        <taxon>Agaricales</taxon>
        <taxon>Marasmiineae</taxon>
        <taxon>Mycenaceae</taxon>
        <taxon>Favolaschia</taxon>
    </lineage>
</organism>
<sequence length="307" mass="33640">MPRSDKFNPVRDIPDLSGKVILVTGGNSGIGYETVKALLSKNAKVYLAARSKSKAIPAIEQLYTETGKRAEFLALDLADLKSVREAAEEFLSKEERLDVLFNNGGVMVPPTDQLTKQGYDLQFGTNQPALTASHAHTSLPARIINTSSDLYTSAPKRDVFFEGLKDGAERDARLKKWGRRAPWTLYGASKAGNIFVAKHYAKTYPGVLVSYRAATLSQSLLFRCIDVTHLKCRNMPAIVRAAASLMFTSPAVGAYTQLWAGTTATAKDMNGKYFEPVAVEKTVKGAAGDKELEDELIRYLKHAIEAF</sequence>
<gene>
    <name evidence="5" type="ORF">R3P38DRAFT_3312135</name>
    <name evidence="4" type="ORF">R3P38DRAFT_3337848</name>
</gene>
<accession>A0AAV9Z0M0</accession>
<evidence type="ECO:0000256" key="2">
    <source>
        <dbReference type="ARBA" id="ARBA00022857"/>
    </source>
</evidence>
<evidence type="ECO:0000256" key="1">
    <source>
        <dbReference type="ARBA" id="ARBA00006484"/>
    </source>
</evidence>
<evidence type="ECO:0000313" key="5">
    <source>
        <dbReference type="EMBL" id="KAK7036388.1"/>
    </source>
</evidence>
<evidence type="ECO:0000256" key="3">
    <source>
        <dbReference type="ARBA" id="ARBA00023002"/>
    </source>
</evidence>
<dbReference type="GO" id="GO:0016491">
    <property type="term" value="F:oxidoreductase activity"/>
    <property type="evidence" value="ECO:0007669"/>
    <property type="project" value="UniProtKB-KW"/>
</dbReference>